<dbReference type="GO" id="GO:0032259">
    <property type="term" value="P:methylation"/>
    <property type="evidence" value="ECO:0007669"/>
    <property type="project" value="UniProtKB-KW"/>
</dbReference>
<proteinExistence type="predicted"/>
<reference evidence="1 2" key="1">
    <citation type="journal article" date="2017" name="ISME J.">
        <title>Energy and carbon metabolisms in a deep terrestrial subsurface fluid microbial community.</title>
        <authorList>
            <person name="Momper L."/>
            <person name="Jungbluth S.P."/>
            <person name="Lee M.D."/>
            <person name="Amend J.P."/>
        </authorList>
    </citation>
    <scope>NUCLEOTIDE SEQUENCE [LARGE SCALE GENOMIC DNA]</scope>
    <source>
        <strain evidence="1">SURF_5</strain>
    </source>
</reference>
<dbReference type="CDD" id="cd02440">
    <property type="entry name" value="AdoMet_MTases"/>
    <property type="match status" value="1"/>
</dbReference>
<dbReference type="GO" id="GO:0008168">
    <property type="term" value="F:methyltransferase activity"/>
    <property type="evidence" value="ECO:0007669"/>
    <property type="project" value="UniProtKB-KW"/>
</dbReference>
<dbReference type="AlphaFoldDB" id="A0A3A4NR70"/>
<dbReference type="InterPro" id="IPR029063">
    <property type="entry name" value="SAM-dependent_MTases_sf"/>
</dbReference>
<protein>
    <submittedName>
        <fullName evidence="1">Class I SAM-dependent methyltransferase</fullName>
    </submittedName>
</protein>
<keyword evidence="1" id="KW-0489">Methyltransferase</keyword>
<dbReference type="SUPFAM" id="SSF53335">
    <property type="entry name" value="S-adenosyl-L-methionine-dependent methyltransferases"/>
    <property type="match status" value="1"/>
</dbReference>
<dbReference type="Pfam" id="PF13489">
    <property type="entry name" value="Methyltransf_23"/>
    <property type="match status" value="1"/>
</dbReference>
<organism evidence="1 2">
    <name type="scientific">Abyssobacteria bacterium (strain SURF_5)</name>
    <dbReference type="NCBI Taxonomy" id="2093360"/>
    <lineage>
        <taxon>Bacteria</taxon>
        <taxon>Pseudomonadati</taxon>
        <taxon>Candidatus Hydrogenedentota</taxon>
        <taxon>Candidatus Abyssobacteria</taxon>
    </lineage>
</organism>
<keyword evidence="1" id="KW-0808">Transferase</keyword>
<gene>
    <name evidence="1" type="ORF">C4520_11360</name>
</gene>
<evidence type="ECO:0000313" key="1">
    <source>
        <dbReference type="EMBL" id="RJP20556.1"/>
    </source>
</evidence>
<evidence type="ECO:0000313" key="2">
    <source>
        <dbReference type="Proteomes" id="UP000265882"/>
    </source>
</evidence>
<accession>A0A3A4NR70</accession>
<sequence length="310" mass="35761">MDAKQEYDRRIAELRPVNFSKPWFQAACEVLDEMSWRGGRALNLCCGNNELSTILRDHFQATVTAADVVPRSVEHAASCGFDAFLVDLDKPDSRAQAMEKHREQFDLVVCTDAIEHIFDTNGFFFFCHSVLKKGGYLLITTPNISFIGNRIYSELRGGVPLSANNHHITFWNYKSLFIYMLSYGFTDIHDESRYYPERYTTGRLRYLIGQRLRKMLEKAYDFSGRYQGTSWLKSFVTNELLVIAKKTEEITFSLPLTFLDLDSMPKEKLGELLKRCAIMNDKRALKQHPGAYELFLKLGKQLKSGKDNRD</sequence>
<dbReference type="EMBL" id="QZKU01000076">
    <property type="protein sequence ID" value="RJP20556.1"/>
    <property type="molecule type" value="Genomic_DNA"/>
</dbReference>
<dbReference type="Gene3D" id="3.40.50.150">
    <property type="entry name" value="Vaccinia Virus protein VP39"/>
    <property type="match status" value="1"/>
</dbReference>
<comment type="caution">
    <text evidence="1">The sequence shown here is derived from an EMBL/GenBank/DDBJ whole genome shotgun (WGS) entry which is preliminary data.</text>
</comment>
<dbReference type="Proteomes" id="UP000265882">
    <property type="component" value="Unassembled WGS sequence"/>
</dbReference>
<name>A0A3A4NR70_ABYX5</name>